<dbReference type="AlphaFoldDB" id="A0A9W7L5L6"/>
<feature type="transmembrane region" description="Helical" evidence="2">
    <location>
        <begin position="301"/>
        <end position="321"/>
    </location>
</feature>
<protein>
    <recommendedName>
        <fullName evidence="5">Transmembrane protein</fullName>
    </recommendedName>
</protein>
<comment type="caution">
    <text evidence="3">The sequence shown here is derived from an EMBL/GenBank/DDBJ whole genome shotgun (WGS) entry which is preliminary data.</text>
</comment>
<feature type="transmembrane region" description="Helical" evidence="2">
    <location>
        <begin position="462"/>
        <end position="481"/>
    </location>
</feature>
<proteinExistence type="predicted"/>
<feature type="transmembrane region" description="Helical" evidence="2">
    <location>
        <begin position="279"/>
        <end position="295"/>
    </location>
</feature>
<feature type="transmembrane region" description="Helical" evidence="2">
    <location>
        <begin position="367"/>
        <end position="392"/>
    </location>
</feature>
<reference evidence="4" key="1">
    <citation type="journal article" date="2023" name="Commun. Biol.">
        <title>Genome analysis of Parmales, the sister group of diatoms, reveals the evolutionary specialization of diatoms from phago-mixotrophs to photoautotrophs.</title>
        <authorList>
            <person name="Ban H."/>
            <person name="Sato S."/>
            <person name="Yoshikawa S."/>
            <person name="Yamada K."/>
            <person name="Nakamura Y."/>
            <person name="Ichinomiya M."/>
            <person name="Sato N."/>
            <person name="Blanc-Mathieu R."/>
            <person name="Endo H."/>
            <person name="Kuwata A."/>
            <person name="Ogata H."/>
        </authorList>
    </citation>
    <scope>NUCLEOTIDE SEQUENCE [LARGE SCALE GENOMIC DNA]</scope>
</reference>
<gene>
    <name evidence="3" type="ORF">TrCOL_g7477</name>
</gene>
<keyword evidence="4" id="KW-1185">Reference proteome</keyword>
<name>A0A9W7L5L6_9STRA</name>
<keyword evidence="2" id="KW-1133">Transmembrane helix</keyword>
<evidence type="ECO:0000313" key="3">
    <source>
        <dbReference type="EMBL" id="GMI31893.1"/>
    </source>
</evidence>
<feature type="compositionally biased region" description="Basic and acidic residues" evidence="1">
    <location>
        <begin position="83"/>
        <end position="103"/>
    </location>
</feature>
<feature type="region of interest" description="Disordered" evidence="1">
    <location>
        <begin position="68"/>
        <end position="123"/>
    </location>
</feature>
<dbReference type="EMBL" id="BRYA01000758">
    <property type="protein sequence ID" value="GMI31893.1"/>
    <property type="molecule type" value="Genomic_DNA"/>
</dbReference>
<evidence type="ECO:0000256" key="1">
    <source>
        <dbReference type="SAM" id="MobiDB-lite"/>
    </source>
</evidence>
<evidence type="ECO:0000313" key="4">
    <source>
        <dbReference type="Proteomes" id="UP001165065"/>
    </source>
</evidence>
<keyword evidence="2" id="KW-0812">Transmembrane</keyword>
<feature type="transmembrane region" description="Helical" evidence="2">
    <location>
        <begin position="613"/>
        <end position="632"/>
    </location>
</feature>
<evidence type="ECO:0000256" key="2">
    <source>
        <dbReference type="SAM" id="Phobius"/>
    </source>
</evidence>
<keyword evidence="2" id="KW-0472">Membrane</keyword>
<accession>A0A9W7L5L6</accession>
<feature type="transmembrane region" description="Helical" evidence="2">
    <location>
        <begin position="430"/>
        <end position="450"/>
    </location>
</feature>
<feature type="transmembrane region" description="Helical" evidence="2">
    <location>
        <begin position="247"/>
        <end position="267"/>
    </location>
</feature>
<dbReference type="Proteomes" id="UP001165065">
    <property type="component" value="Unassembled WGS sequence"/>
</dbReference>
<sequence>MDKSSALKAPPTADILDVFRETMSGAIDKVSSFDLAQIKAFADGEDTPRGLSLLAISCLQELEERAKREAKEEEEASQRTKRAREAKEGEEASQRTKRAREAKEEEETSQRTKRALTSVEAPGTRRGATQANNILDSLLKLGEKMDADKAVVRSGFKEGEDAHNFDITLKEALVQTTWNIGVMLLISALLCVVTAGVVYVLWSFLQGVSIRDAAVLQFGSNSTIEDYGREEFLDIYSDKRERRTKQFLSIVCAFSHALYCTFCLFGFEKGVPLVYYSRFFLLMTIPAFLPTVYYACGGKSLGSGVLVVIMCAFLGACVSLLPDLMGKGIGDLMQLAVKSTRDKVASDNGEMVKVKTKKTKKQRLKTAVITTLPCLFICVMIVVYTSLIFVLYNAYDNDAWKAAISVLALLVKVTGNKGEIKLVEFVDDGLAVWVADVILFGYEFATALLCRVLQLSIPSQHVAQLMSLFGCILEMGVRVFFFNNYLKDGLRKGGKWTEEEKVAYRKRGMLRAQDGNNDMVVEYLSSAAAVAILIFAVPTGALNLEASQAVDRSQIFSVVFFQVGPEVILDFYCVFMEVFGGLGVFHSKYWSLHTGAKTTEGRWRIFGNLLKSFVAKIFITLTFSCLILLSVAK</sequence>
<evidence type="ECO:0008006" key="5">
    <source>
        <dbReference type="Google" id="ProtNLM"/>
    </source>
</evidence>
<organism evidence="3 4">
    <name type="scientific">Triparma columacea</name>
    <dbReference type="NCBI Taxonomy" id="722753"/>
    <lineage>
        <taxon>Eukaryota</taxon>
        <taxon>Sar</taxon>
        <taxon>Stramenopiles</taxon>
        <taxon>Ochrophyta</taxon>
        <taxon>Bolidophyceae</taxon>
        <taxon>Parmales</taxon>
        <taxon>Triparmaceae</taxon>
        <taxon>Triparma</taxon>
    </lineage>
</organism>
<feature type="transmembrane region" description="Helical" evidence="2">
    <location>
        <begin position="180"/>
        <end position="202"/>
    </location>
</feature>
<dbReference type="OrthoDB" id="200967at2759"/>
<feature type="transmembrane region" description="Helical" evidence="2">
    <location>
        <begin position="523"/>
        <end position="544"/>
    </location>
</feature>